<keyword evidence="3" id="KW-0813">Transport</keyword>
<feature type="transmembrane region" description="Helical" evidence="8">
    <location>
        <begin position="266"/>
        <end position="291"/>
    </location>
</feature>
<dbReference type="PANTHER" id="PTHR42718:SF9">
    <property type="entry name" value="MAJOR FACILITATOR SUPERFAMILY MULTIDRUG TRANSPORTER MFSC"/>
    <property type="match status" value="1"/>
</dbReference>
<feature type="transmembrane region" description="Helical" evidence="8">
    <location>
        <begin position="332"/>
        <end position="350"/>
    </location>
</feature>
<keyword evidence="4" id="KW-1003">Cell membrane</keyword>
<proteinExistence type="inferred from homology"/>
<feature type="transmembrane region" description="Helical" evidence="8">
    <location>
        <begin position="199"/>
        <end position="218"/>
    </location>
</feature>
<keyword evidence="6 8" id="KW-1133">Transmembrane helix</keyword>
<dbReference type="Gene3D" id="1.20.1250.20">
    <property type="entry name" value="MFS general substrate transporter like domains"/>
    <property type="match status" value="1"/>
</dbReference>
<evidence type="ECO:0000256" key="6">
    <source>
        <dbReference type="ARBA" id="ARBA00022989"/>
    </source>
</evidence>
<dbReference type="SUPFAM" id="SSF103473">
    <property type="entry name" value="MFS general substrate transporter"/>
    <property type="match status" value="1"/>
</dbReference>
<evidence type="ECO:0000256" key="2">
    <source>
        <dbReference type="ARBA" id="ARBA00008537"/>
    </source>
</evidence>
<evidence type="ECO:0000256" key="1">
    <source>
        <dbReference type="ARBA" id="ARBA00004651"/>
    </source>
</evidence>
<sequence>MSSHNEQRPDYRLIIILLSGAFVAFLSNTFLNVALPSIKDEFGVTTSTVQWVTTAYMLVSGIVVPTTAFLMQKFSARKLFLTSILLFLLGTAVAGFSPTFTVLILGRMLQASGSAILMPLLMNVMITSFAPEKRGTAMGVFSLVMFFAPAIGPTLSGFVVQTLSWHWLFYMMIPILLIVLAVGYFQLPEVGNKYNAKLDIPSVILSTIGFGGILYGFSAAGNSGWASFDVMLTLLVGIIAVYIYVMRQTKMESPMLDFKVYTFPMYRLSAIIIGVNNMALFSGMILMPIFLQEIQDVSPLETGLLLLPGALIMGLLSPLSGKLFDIFGPRRLAVTGLAMAAVTTFFFSRLEIDTGFGYLLTVYAIRAVGLTLVNTPVMTNGMNDLPARLTPHGSSLNSMLQQVSGAVGTALLITIMQNWTNFRLSGIAEPTSAQMNQAMLDGINLSFFIASVLLFISMVLSFMLKRVTAKQTIQPGLTRARVIEPDTLNKKK</sequence>
<organism evidence="10 11">
    <name type="scientific">Lacicoccus qingdaonensis</name>
    <dbReference type="NCBI Taxonomy" id="576118"/>
    <lineage>
        <taxon>Bacteria</taxon>
        <taxon>Bacillati</taxon>
        <taxon>Bacillota</taxon>
        <taxon>Bacilli</taxon>
        <taxon>Bacillales</taxon>
        <taxon>Salinicoccaceae</taxon>
        <taxon>Lacicoccus</taxon>
    </lineage>
</organism>
<keyword evidence="11" id="KW-1185">Reference proteome</keyword>
<dbReference type="Pfam" id="PF07690">
    <property type="entry name" value="MFS_1"/>
    <property type="match status" value="1"/>
</dbReference>
<evidence type="ECO:0000256" key="8">
    <source>
        <dbReference type="SAM" id="Phobius"/>
    </source>
</evidence>
<dbReference type="Proteomes" id="UP000199008">
    <property type="component" value="Unassembled WGS sequence"/>
</dbReference>
<comment type="subcellular location">
    <subcellularLocation>
        <location evidence="1">Cell membrane</location>
        <topology evidence="1">Multi-pass membrane protein</topology>
    </subcellularLocation>
</comment>
<dbReference type="OrthoDB" id="9816041at2"/>
<dbReference type="CDD" id="cd17503">
    <property type="entry name" value="MFS_LmrB_MDR_like"/>
    <property type="match status" value="1"/>
</dbReference>
<dbReference type="InterPro" id="IPR004638">
    <property type="entry name" value="EmrB-like"/>
</dbReference>
<evidence type="ECO:0000313" key="10">
    <source>
        <dbReference type="EMBL" id="SDK36297.1"/>
    </source>
</evidence>
<dbReference type="InterPro" id="IPR036259">
    <property type="entry name" value="MFS_trans_sf"/>
</dbReference>
<feature type="transmembrane region" description="Helical" evidence="8">
    <location>
        <begin position="83"/>
        <end position="105"/>
    </location>
</feature>
<feature type="transmembrane region" description="Helical" evidence="8">
    <location>
        <begin position="356"/>
        <end position="377"/>
    </location>
</feature>
<name>A0A1G9B9W2_9BACL</name>
<feature type="transmembrane region" description="Helical" evidence="8">
    <location>
        <begin position="12"/>
        <end position="31"/>
    </location>
</feature>
<comment type="similarity">
    <text evidence="2">Belongs to the major facilitator superfamily. EmrB family.</text>
</comment>
<dbReference type="AlphaFoldDB" id="A0A1G9B9W2"/>
<feature type="transmembrane region" description="Helical" evidence="8">
    <location>
        <begin position="445"/>
        <end position="464"/>
    </location>
</feature>
<feature type="transmembrane region" description="Helical" evidence="8">
    <location>
        <begin position="111"/>
        <end position="130"/>
    </location>
</feature>
<evidence type="ECO:0000259" key="9">
    <source>
        <dbReference type="PROSITE" id="PS50850"/>
    </source>
</evidence>
<keyword evidence="5 8" id="KW-0812">Transmembrane</keyword>
<dbReference type="PRINTS" id="PR01036">
    <property type="entry name" value="TCRTETB"/>
</dbReference>
<dbReference type="PANTHER" id="PTHR42718">
    <property type="entry name" value="MAJOR FACILITATOR SUPERFAMILY MULTIDRUG TRANSPORTER MFSC"/>
    <property type="match status" value="1"/>
</dbReference>
<keyword evidence="7 8" id="KW-0472">Membrane</keyword>
<dbReference type="EMBL" id="FNFY01000002">
    <property type="protein sequence ID" value="SDK36297.1"/>
    <property type="molecule type" value="Genomic_DNA"/>
</dbReference>
<dbReference type="RefSeq" id="WP_092984280.1">
    <property type="nucleotide sequence ID" value="NZ_FNFY01000002.1"/>
</dbReference>
<evidence type="ECO:0000256" key="4">
    <source>
        <dbReference type="ARBA" id="ARBA00022475"/>
    </source>
</evidence>
<dbReference type="InterPro" id="IPR020846">
    <property type="entry name" value="MFS_dom"/>
</dbReference>
<feature type="transmembrane region" description="Helical" evidence="8">
    <location>
        <begin position="167"/>
        <end position="187"/>
    </location>
</feature>
<feature type="transmembrane region" description="Helical" evidence="8">
    <location>
        <begin position="137"/>
        <end position="161"/>
    </location>
</feature>
<dbReference type="Gene3D" id="1.20.1720.10">
    <property type="entry name" value="Multidrug resistance protein D"/>
    <property type="match status" value="1"/>
</dbReference>
<dbReference type="GO" id="GO:0005886">
    <property type="term" value="C:plasma membrane"/>
    <property type="evidence" value="ECO:0007669"/>
    <property type="project" value="UniProtKB-SubCell"/>
</dbReference>
<evidence type="ECO:0000256" key="3">
    <source>
        <dbReference type="ARBA" id="ARBA00022448"/>
    </source>
</evidence>
<feature type="transmembrane region" description="Helical" evidence="8">
    <location>
        <begin position="224"/>
        <end position="245"/>
    </location>
</feature>
<feature type="domain" description="Major facilitator superfamily (MFS) profile" evidence="9">
    <location>
        <begin position="13"/>
        <end position="469"/>
    </location>
</feature>
<dbReference type="PROSITE" id="PS50850">
    <property type="entry name" value="MFS"/>
    <property type="match status" value="1"/>
</dbReference>
<gene>
    <name evidence="10" type="ORF">SAMN05216216_102175</name>
</gene>
<dbReference type="NCBIfam" id="TIGR00711">
    <property type="entry name" value="efflux_EmrB"/>
    <property type="match status" value="1"/>
</dbReference>
<accession>A0A1G9B9W2</accession>
<dbReference type="GO" id="GO:0022857">
    <property type="term" value="F:transmembrane transporter activity"/>
    <property type="evidence" value="ECO:0007669"/>
    <property type="project" value="InterPro"/>
</dbReference>
<dbReference type="STRING" id="576118.SAMN05216216_102175"/>
<protein>
    <submittedName>
        <fullName evidence="10">Drug resistance transporter, EmrB/QacA subfamily</fullName>
    </submittedName>
</protein>
<evidence type="ECO:0000256" key="7">
    <source>
        <dbReference type="ARBA" id="ARBA00023136"/>
    </source>
</evidence>
<feature type="transmembrane region" description="Helical" evidence="8">
    <location>
        <begin position="51"/>
        <end position="71"/>
    </location>
</feature>
<dbReference type="InterPro" id="IPR011701">
    <property type="entry name" value="MFS"/>
</dbReference>
<reference evidence="11" key="1">
    <citation type="submission" date="2016-10" db="EMBL/GenBank/DDBJ databases">
        <authorList>
            <person name="Varghese N."/>
            <person name="Submissions S."/>
        </authorList>
    </citation>
    <scope>NUCLEOTIDE SEQUENCE [LARGE SCALE GENOMIC DNA]</scope>
    <source>
        <strain evidence="11">CGMCC 1.8895</strain>
    </source>
</reference>
<evidence type="ECO:0000256" key="5">
    <source>
        <dbReference type="ARBA" id="ARBA00022692"/>
    </source>
</evidence>
<evidence type="ECO:0000313" key="11">
    <source>
        <dbReference type="Proteomes" id="UP000199008"/>
    </source>
</evidence>